<accession>A0A0G0LFJ6</accession>
<feature type="transmembrane region" description="Helical" evidence="2">
    <location>
        <begin position="106"/>
        <end position="126"/>
    </location>
</feature>
<proteinExistence type="predicted"/>
<reference evidence="3 4" key="1">
    <citation type="journal article" date="2015" name="Nature">
        <title>rRNA introns, odd ribosomes, and small enigmatic genomes across a large radiation of phyla.</title>
        <authorList>
            <person name="Brown C.T."/>
            <person name="Hug L.A."/>
            <person name="Thomas B.C."/>
            <person name="Sharon I."/>
            <person name="Castelle C.J."/>
            <person name="Singh A."/>
            <person name="Wilkins M.J."/>
            <person name="Williams K.H."/>
            <person name="Banfield J.F."/>
        </authorList>
    </citation>
    <scope>NUCLEOTIDE SEQUENCE [LARGE SCALE GENOMIC DNA]</scope>
</reference>
<name>A0A0G0LFJ6_9BACT</name>
<feature type="region of interest" description="Disordered" evidence="1">
    <location>
        <begin position="629"/>
        <end position="693"/>
    </location>
</feature>
<feature type="transmembrane region" description="Helical" evidence="2">
    <location>
        <begin position="301"/>
        <end position="323"/>
    </location>
</feature>
<feature type="transmembrane region" description="Helical" evidence="2">
    <location>
        <begin position="77"/>
        <end position="94"/>
    </location>
</feature>
<feature type="transmembrane region" description="Helical" evidence="2">
    <location>
        <begin position="20"/>
        <end position="40"/>
    </location>
</feature>
<dbReference type="SUPFAM" id="SSF48452">
    <property type="entry name" value="TPR-like"/>
    <property type="match status" value="1"/>
</dbReference>
<dbReference type="EMBL" id="LBVR01000033">
    <property type="protein sequence ID" value="KKQ90618.1"/>
    <property type="molecule type" value="Genomic_DNA"/>
</dbReference>
<keyword evidence="2" id="KW-0812">Transmembrane</keyword>
<dbReference type="Gene3D" id="1.25.40.10">
    <property type="entry name" value="Tetratricopeptide repeat domain"/>
    <property type="match status" value="1"/>
</dbReference>
<protein>
    <submittedName>
        <fullName evidence="3">TPR-repeat protein</fullName>
    </submittedName>
</protein>
<feature type="transmembrane region" description="Helical" evidence="2">
    <location>
        <begin position="46"/>
        <end position="65"/>
    </location>
</feature>
<dbReference type="AlphaFoldDB" id="A0A0G0LFJ6"/>
<gene>
    <name evidence="3" type="ORF">UT14_C0033G0008</name>
</gene>
<dbReference type="InterPro" id="IPR011990">
    <property type="entry name" value="TPR-like_helical_dom_sf"/>
</dbReference>
<feature type="transmembrane region" description="Helical" evidence="2">
    <location>
        <begin position="335"/>
        <end position="359"/>
    </location>
</feature>
<feature type="transmembrane region" description="Helical" evidence="2">
    <location>
        <begin position="178"/>
        <end position="200"/>
    </location>
</feature>
<organism evidence="3 4">
    <name type="scientific">Candidatus Shapirobacteria bacterium GW2011_GWE1_38_92</name>
    <dbReference type="NCBI Taxonomy" id="1618489"/>
    <lineage>
        <taxon>Bacteria</taxon>
        <taxon>Candidatus Shapironibacteriota</taxon>
    </lineage>
</organism>
<feature type="transmembrane region" description="Helical" evidence="2">
    <location>
        <begin position="379"/>
        <end position="402"/>
    </location>
</feature>
<dbReference type="Proteomes" id="UP000033841">
    <property type="component" value="Unassembled WGS sequence"/>
</dbReference>
<evidence type="ECO:0000256" key="1">
    <source>
        <dbReference type="SAM" id="MobiDB-lite"/>
    </source>
</evidence>
<evidence type="ECO:0000313" key="4">
    <source>
        <dbReference type="Proteomes" id="UP000033841"/>
    </source>
</evidence>
<evidence type="ECO:0000256" key="2">
    <source>
        <dbReference type="SAM" id="Phobius"/>
    </source>
</evidence>
<dbReference type="InterPro" id="IPR019734">
    <property type="entry name" value="TPR_rpt"/>
</dbReference>
<feature type="transmembrane region" description="Helical" evidence="2">
    <location>
        <begin position="138"/>
        <end position="158"/>
    </location>
</feature>
<keyword evidence="2" id="KW-0472">Membrane</keyword>
<sequence length="693" mass="77416">MSEIDGFCYAVDMNKIFKIYLRLFMFLLPLYFLPIIANGTDWAKNWFLIVGAMVGLVLWIADLLLGKKDKVKTSKILWLMLALAVWSGIEWWRMGAGLRTRTWVGPFGFGTWLALGTWSFLWLQAADSKAEFKKQMNFLTVAGLLAAVSSLIVFLIPTSKFPISIPNEKSALISINQSWSLTGSLISEAILLIFLAWEWVARVVKKLKLNEDGMSYIKEMVVSAVLVLVALLDIYRIFKLGWVILDFTTSWVIAVEVFKRSPIFGMGVGNFSQAFDLFRPNSYNLTQYWSNLFSVSGMGWLQIWTEMGLVGLVLVGGVVLSWIRSKKNMNFWRTGFLLAVVLFLPLNLVALFLLVWVLISRFGESTEHRLWIGMGENSFNALPYLVSIVMLVLVGFTMTNMVKQVRAGYYIRESLVAAAKNDATKTYNLQIKAIEIDPNMADYRNIYSQTNLAIASSLLSQEDISDEDKEKVSVLLQQAVQEGKTAVSLDSLNPHYWSNLASIYRSMVGILEGSADWSYQAYTQAVALDPADPMTKLDLGGLLYASNNFEEADRVFEEAVKAKQDLANAWYNWAYSAKQMNRIDLAVQRLGQAIALVPVDSGDYETASKELDVWKKELDEAIKKQQAALAAQQQAAEQKEPETLKAPEPLPTVGDEEQVNVPAEGLEPPEAEVTATPVPSKAPSPTPSATVTP</sequence>
<evidence type="ECO:0000313" key="3">
    <source>
        <dbReference type="EMBL" id="KKQ90618.1"/>
    </source>
</evidence>
<keyword evidence="2" id="KW-1133">Transmembrane helix</keyword>
<comment type="caution">
    <text evidence="3">The sequence shown here is derived from an EMBL/GenBank/DDBJ whole genome shotgun (WGS) entry which is preliminary data.</text>
</comment>
<feature type="transmembrane region" description="Helical" evidence="2">
    <location>
        <begin position="220"/>
        <end position="238"/>
    </location>
</feature>
<dbReference type="SMART" id="SM00028">
    <property type="entry name" value="TPR"/>
    <property type="match status" value="3"/>
</dbReference>